<dbReference type="GO" id="GO:0008765">
    <property type="term" value="F:UDP-N-acetylmuramoylalanyl-D-glutamate-2,6-diaminopimelate ligase activity"/>
    <property type="evidence" value="ECO:0007669"/>
    <property type="project" value="UniProtKB-EC"/>
</dbReference>
<evidence type="ECO:0000313" key="12">
    <source>
        <dbReference type="EMBL" id="MEC5386050.1"/>
    </source>
</evidence>
<dbReference type="InterPro" id="IPR000713">
    <property type="entry name" value="Mur_ligase_N"/>
</dbReference>
<keyword evidence="7" id="KW-0460">Magnesium</keyword>
<dbReference type="EMBL" id="JAYXHS010000002">
    <property type="protein sequence ID" value="MEC5386050.1"/>
    <property type="molecule type" value="Genomic_DNA"/>
</dbReference>
<keyword evidence="4 7" id="KW-0573">Peptidoglycan synthesis</keyword>
<reference evidence="12 13" key="1">
    <citation type="submission" date="2024-01" db="EMBL/GenBank/DDBJ databases">
        <title>Uliginosibacterium soil sp. nov.</title>
        <authorList>
            <person name="Lv Y."/>
        </authorList>
    </citation>
    <scope>NUCLEOTIDE SEQUENCE [LARGE SCALE GENOMIC DNA]</scope>
    <source>
        <strain evidence="12 13">H3</strain>
    </source>
</reference>
<dbReference type="InterPro" id="IPR013221">
    <property type="entry name" value="Mur_ligase_cen"/>
</dbReference>
<comment type="PTM">
    <text evidence="7">Carboxylation is probably crucial for Mg(2+) binding and, consequently, for the gamma-phosphate positioning of ATP.</text>
</comment>
<evidence type="ECO:0000313" key="13">
    <source>
        <dbReference type="Proteomes" id="UP001331561"/>
    </source>
</evidence>
<feature type="binding site" evidence="7">
    <location>
        <position position="151"/>
    </location>
    <ligand>
        <name>UDP-N-acetyl-alpha-D-muramoyl-L-alanyl-D-glutamate</name>
        <dbReference type="ChEBI" id="CHEBI:83900"/>
    </ligand>
</feature>
<feature type="domain" description="Mur ligase central" evidence="11">
    <location>
        <begin position="108"/>
        <end position="317"/>
    </location>
</feature>
<keyword evidence="13" id="KW-1185">Reference proteome</keyword>
<comment type="cofactor">
    <cofactor evidence="7">
        <name>Mg(2+)</name>
        <dbReference type="ChEBI" id="CHEBI:18420"/>
    </cofactor>
</comment>
<dbReference type="Gene3D" id="3.40.1390.10">
    <property type="entry name" value="MurE/MurF, N-terminal domain"/>
    <property type="match status" value="1"/>
</dbReference>
<comment type="catalytic activity">
    <reaction evidence="7">
        <text>UDP-N-acetyl-alpha-D-muramoyl-L-alanyl-D-glutamate + meso-2,6-diaminopimelate + ATP = UDP-N-acetyl-alpha-D-muramoyl-L-alanyl-gamma-D-glutamyl-meso-2,6-diaminopimelate + ADP + phosphate + H(+)</text>
        <dbReference type="Rhea" id="RHEA:23676"/>
        <dbReference type="ChEBI" id="CHEBI:15378"/>
        <dbReference type="ChEBI" id="CHEBI:30616"/>
        <dbReference type="ChEBI" id="CHEBI:43474"/>
        <dbReference type="ChEBI" id="CHEBI:57791"/>
        <dbReference type="ChEBI" id="CHEBI:83900"/>
        <dbReference type="ChEBI" id="CHEBI:83905"/>
        <dbReference type="ChEBI" id="CHEBI:456216"/>
        <dbReference type="EC" id="6.3.2.13"/>
    </reaction>
</comment>
<dbReference type="PANTHER" id="PTHR23135:SF4">
    <property type="entry name" value="UDP-N-ACETYLMURAMOYL-L-ALANYL-D-GLUTAMATE--2,6-DIAMINOPIMELATE LIGASE MURE HOMOLOG, CHLOROPLASTIC"/>
    <property type="match status" value="1"/>
</dbReference>
<comment type="pathway">
    <text evidence="7 8">Cell wall biogenesis; peptidoglycan biosynthesis.</text>
</comment>
<evidence type="ECO:0000256" key="5">
    <source>
        <dbReference type="ARBA" id="ARBA00023306"/>
    </source>
</evidence>
<comment type="subcellular location">
    <subcellularLocation>
        <location evidence="7 8">Cytoplasm</location>
    </subcellularLocation>
</comment>
<comment type="caution">
    <text evidence="12">The sequence shown here is derived from an EMBL/GenBank/DDBJ whole genome shotgun (WGS) entry which is preliminary data.</text>
</comment>
<feature type="short sequence motif" description="Meso-diaminopimelate recognition motif" evidence="7">
    <location>
        <begin position="416"/>
        <end position="419"/>
    </location>
</feature>
<feature type="binding site" evidence="7">
    <location>
        <begin position="152"/>
        <end position="153"/>
    </location>
    <ligand>
        <name>UDP-N-acetyl-alpha-D-muramoyl-L-alanyl-D-glutamate</name>
        <dbReference type="ChEBI" id="CHEBI:83900"/>
    </ligand>
</feature>
<keyword evidence="3 7" id="KW-0133">Cell shape</keyword>
<evidence type="ECO:0000256" key="8">
    <source>
        <dbReference type="RuleBase" id="RU004135"/>
    </source>
</evidence>
<dbReference type="SUPFAM" id="SSF63418">
    <property type="entry name" value="MurE/MurF N-terminal domain"/>
    <property type="match status" value="1"/>
</dbReference>
<dbReference type="Pfam" id="PF02875">
    <property type="entry name" value="Mur_ligase_C"/>
    <property type="match status" value="1"/>
</dbReference>
<feature type="domain" description="Mur ligase N-terminal catalytic" evidence="9">
    <location>
        <begin position="23"/>
        <end position="93"/>
    </location>
</feature>
<feature type="binding site" evidence="7">
    <location>
        <position position="185"/>
    </location>
    <ligand>
        <name>UDP-N-acetyl-alpha-D-muramoyl-L-alanyl-D-glutamate</name>
        <dbReference type="ChEBI" id="CHEBI:83900"/>
    </ligand>
</feature>
<keyword evidence="5 7" id="KW-0131">Cell cycle</keyword>
<dbReference type="InterPro" id="IPR005761">
    <property type="entry name" value="UDP-N-AcMur-Glu-dNH2Pim_ligase"/>
</dbReference>
<keyword evidence="7" id="KW-0547">Nucleotide-binding</keyword>
<evidence type="ECO:0000256" key="7">
    <source>
        <dbReference type="HAMAP-Rule" id="MF_00208"/>
    </source>
</evidence>
<evidence type="ECO:0000256" key="2">
    <source>
        <dbReference type="ARBA" id="ARBA00022618"/>
    </source>
</evidence>
<keyword evidence="7 12" id="KW-0436">Ligase</keyword>
<keyword evidence="2 7" id="KW-0132">Cell division</keyword>
<feature type="domain" description="Mur ligase C-terminal" evidence="10">
    <location>
        <begin position="340"/>
        <end position="466"/>
    </location>
</feature>
<evidence type="ECO:0000256" key="4">
    <source>
        <dbReference type="ARBA" id="ARBA00022984"/>
    </source>
</evidence>
<dbReference type="SUPFAM" id="SSF53244">
    <property type="entry name" value="MurD-like peptide ligases, peptide-binding domain"/>
    <property type="match status" value="1"/>
</dbReference>
<evidence type="ECO:0000256" key="1">
    <source>
        <dbReference type="ARBA" id="ARBA00005898"/>
    </source>
</evidence>
<dbReference type="HAMAP" id="MF_00208">
    <property type="entry name" value="MurE"/>
    <property type="match status" value="1"/>
</dbReference>
<feature type="binding site" evidence="7">
    <location>
        <position position="392"/>
    </location>
    <ligand>
        <name>meso-2,6-diaminopimelate</name>
        <dbReference type="ChEBI" id="CHEBI:57791"/>
    </ligand>
</feature>
<protein>
    <recommendedName>
        <fullName evidence="7">UDP-N-acetylmuramoyl-L-alanyl-D-glutamate--2,6-diaminopimelate ligase</fullName>
        <ecNumber evidence="7">6.3.2.13</ecNumber>
    </recommendedName>
    <alternativeName>
        <fullName evidence="7">Meso-A2pm-adding enzyme</fullName>
    </alternativeName>
    <alternativeName>
        <fullName evidence="7">Meso-diaminopimelate-adding enzyme</fullName>
    </alternativeName>
    <alternativeName>
        <fullName evidence="7">UDP-MurNAc-L-Ala-D-Glu:meso-diaminopimelate ligase</fullName>
    </alternativeName>
    <alternativeName>
        <fullName evidence="7">UDP-MurNAc-tripeptide synthetase</fullName>
    </alternativeName>
    <alternativeName>
        <fullName evidence="7">UDP-N-acetylmuramyl-tripeptide synthetase</fullName>
    </alternativeName>
</protein>
<evidence type="ECO:0000256" key="6">
    <source>
        <dbReference type="ARBA" id="ARBA00023316"/>
    </source>
</evidence>
<feature type="binding site" evidence="7">
    <location>
        <position position="464"/>
    </location>
    <ligand>
        <name>meso-2,6-diaminopimelate</name>
        <dbReference type="ChEBI" id="CHEBI:57791"/>
    </ligand>
</feature>
<dbReference type="Proteomes" id="UP001331561">
    <property type="component" value="Unassembled WGS sequence"/>
</dbReference>
<dbReference type="InterPro" id="IPR036565">
    <property type="entry name" value="Mur-like_cat_sf"/>
</dbReference>
<evidence type="ECO:0000259" key="10">
    <source>
        <dbReference type="Pfam" id="PF02875"/>
    </source>
</evidence>
<accession>A0ABU6K310</accession>
<sequence>MTTPLAAALLALLRAEGIAPNRVCADSRRVQPGDIFLAYPGHASDGRMFIGDAIAKGAAAVVWEREGFEWSEQFAVPNVPVDQLRWLAGDIADEVFGHPSESLWTVGITGTNGKTSVSQWLARAFTDLGKRCAVIGTLGIGFPGRLDPSANTTPDSIVLHEQLARLKGEGAEAVAMEVSSIGLDQGRINGCRLDIAVFTNLTRDHLDYHRTMDAYAAAKAQLFDQTGLRAAVLNFDDIMGVAQARRLEATAVEVVGYTLIPDNIDASAAKHVLVAEQLRNTPSGMRFVVVCGAQRAELNVGLVGQFNVSNLLAVIAVLVESGFSFEQAVDAARRLTPPEGRMQTLGGIGEPMVVVDYAHTPDALEQAILALRPTANSRGGHVICVFGCGGDRDPGKRPMMGEVAERLAHQVIITSDNPRGESPDSILDDIARGAPKAQRVTDRAAAIRAALTLAQDDDIVLIAGKGHETYQEIAGRREHFSDAEQARAALKVWTQNRTAGHGGGGHGA</sequence>
<dbReference type="PANTHER" id="PTHR23135">
    <property type="entry name" value="MUR LIGASE FAMILY MEMBER"/>
    <property type="match status" value="1"/>
</dbReference>
<comment type="similarity">
    <text evidence="1 7">Belongs to the MurCDEF family. MurE subfamily.</text>
</comment>
<dbReference type="Gene3D" id="3.90.190.20">
    <property type="entry name" value="Mur ligase, C-terminal domain"/>
    <property type="match status" value="1"/>
</dbReference>
<dbReference type="NCBIfam" id="NF001126">
    <property type="entry name" value="PRK00139.1-4"/>
    <property type="match status" value="1"/>
</dbReference>
<feature type="binding site" evidence="7">
    <location>
        <begin position="416"/>
        <end position="419"/>
    </location>
    <ligand>
        <name>meso-2,6-diaminopimelate</name>
        <dbReference type="ChEBI" id="CHEBI:57791"/>
    </ligand>
</feature>
<comment type="function">
    <text evidence="7">Catalyzes the addition of meso-diaminopimelic acid to the nucleotide precursor UDP-N-acetylmuramoyl-L-alanyl-D-glutamate (UMAG) in the biosynthesis of bacterial cell-wall peptidoglycan.</text>
</comment>
<keyword evidence="6 7" id="KW-0961">Cell wall biogenesis/degradation</keyword>
<proteinExistence type="inferred from homology"/>
<dbReference type="EC" id="6.3.2.13" evidence="7"/>
<dbReference type="SUPFAM" id="SSF53623">
    <property type="entry name" value="MurD-like peptide ligases, catalytic domain"/>
    <property type="match status" value="1"/>
</dbReference>
<feature type="binding site" evidence="7">
    <location>
        <position position="187"/>
    </location>
    <ligand>
        <name>UDP-N-acetyl-alpha-D-muramoyl-L-alanyl-D-glutamate</name>
        <dbReference type="ChEBI" id="CHEBI:83900"/>
    </ligand>
</feature>
<evidence type="ECO:0000259" key="9">
    <source>
        <dbReference type="Pfam" id="PF01225"/>
    </source>
</evidence>
<gene>
    <name evidence="7" type="primary">murE</name>
    <name evidence="12" type="ORF">VVD49_09960</name>
</gene>
<comment type="caution">
    <text evidence="7">Lacks conserved residue(s) required for the propagation of feature annotation.</text>
</comment>
<feature type="binding site" evidence="7">
    <location>
        <position position="179"/>
    </location>
    <ligand>
        <name>UDP-N-acetyl-alpha-D-muramoyl-L-alanyl-D-glutamate</name>
        <dbReference type="ChEBI" id="CHEBI:83900"/>
    </ligand>
</feature>
<organism evidence="12 13">
    <name type="scientific">Uliginosibacterium silvisoli</name>
    <dbReference type="NCBI Taxonomy" id="3114758"/>
    <lineage>
        <taxon>Bacteria</taxon>
        <taxon>Pseudomonadati</taxon>
        <taxon>Pseudomonadota</taxon>
        <taxon>Betaproteobacteria</taxon>
        <taxon>Rhodocyclales</taxon>
        <taxon>Zoogloeaceae</taxon>
        <taxon>Uliginosibacterium</taxon>
    </lineage>
</organism>
<dbReference type="NCBIfam" id="NF001124">
    <property type="entry name" value="PRK00139.1-2"/>
    <property type="match status" value="1"/>
</dbReference>
<keyword evidence="7" id="KW-0963">Cytoplasm</keyword>
<dbReference type="RefSeq" id="WP_327599029.1">
    <property type="nucleotide sequence ID" value="NZ_JAYXHS010000002.1"/>
</dbReference>
<feature type="modified residue" description="N6-carboxylysine" evidence="7">
    <location>
        <position position="219"/>
    </location>
</feature>
<dbReference type="Pfam" id="PF08245">
    <property type="entry name" value="Mur_ligase_M"/>
    <property type="match status" value="1"/>
</dbReference>
<evidence type="ECO:0000259" key="11">
    <source>
        <dbReference type="Pfam" id="PF08245"/>
    </source>
</evidence>
<dbReference type="NCBIfam" id="TIGR01085">
    <property type="entry name" value="murE"/>
    <property type="match status" value="1"/>
</dbReference>
<evidence type="ECO:0000256" key="3">
    <source>
        <dbReference type="ARBA" id="ARBA00022960"/>
    </source>
</evidence>
<dbReference type="Gene3D" id="3.40.1190.10">
    <property type="entry name" value="Mur-like, catalytic domain"/>
    <property type="match status" value="1"/>
</dbReference>
<feature type="binding site" evidence="7">
    <location>
        <begin position="110"/>
        <end position="116"/>
    </location>
    <ligand>
        <name>ATP</name>
        <dbReference type="ChEBI" id="CHEBI:30616"/>
    </ligand>
</feature>
<dbReference type="Pfam" id="PF01225">
    <property type="entry name" value="Mur_ligase"/>
    <property type="match status" value="1"/>
</dbReference>
<name>A0ABU6K310_9RHOO</name>
<keyword evidence="7" id="KW-0067">ATP-binding</keyword>
<dbReference type="InterPro" id="IPR004101">
    <property type="entry name" value="Mur_ligase_C"/>
</dbReference>
<feature type="binding site" evidence="7">
    <location>
        <position position="27"/>
    </location>
    <ligand>
        <name>UDP-N-acetyl-alpha-D-muramoyl-L-alanyl-D-glutamate</name>
        <dbReference type="ChEBI" id="CHEBI:83900"/>
    </ligand>
</feature>
<feature type="binding site" evidence="7">
    <location>
        <position position="468"/>
    </location>
    <ligand>
        <name>meso-2,6-diaminopimelate</name>
        <dbReference type="ChEBI" id="CHEBI:57791"/>
    </ligand>
</feature>
<dbReference type="InterPro" id="IPR036615">
    <property type="entry name" value="Mur_ligase_C_dom_sf"/>
</dbReference>
<dbReference type="InterPro" id="IPR035911">
    <property type="entry name" value="MurE/MurF_N"/>
</dbReference>